<feature type="non-terminal residue" evidence="1">
    <location>
        <position position="1"/>
    </location>
</feature>
<sequence length="64" mass="7518">YLELPVGIKIGSRDLYFFHGLYEMEVQKILQEVDIFVADHEDEIIILKISSIFIHLPEKTIDLE</sequence>
<evidence type="ECO:0000313" key="1">
    <source>
        <dbReference type="EMBL" id="GFG32016.1"/>
    </source>
</evidence>
<dbReference type="InterPro" id="IPR017946">
    <property type="entry name" value="PLC-like_Pdiesterase_TIM-brl"/>
</dbReference>
<dbReference type="Gene3D" id="3.20.20.190">
    <property type="entry name" value="Phosphatidylinositol (PI) phosphodiesterase"/>
    <property type="match status" value="1"/>
</dbReference>
<accession>A0A6L2PHX2</accession>
<reference evidence="1" key="1">
    <citation type="journal article" date="2020" name="J. Asia-Pac. Entomol.">
        <title>Draft genome sequence of the termite, Coptotermes formosanus: Genetic insights into the pyruvate dehydrogenase complex of the termite.</title>
        <authorList>
            <person name="Itakura S."/>
            <person name="Yosikawa Y."/>
            <person name="Togami Y."/>
            <person name="Umezawa K."/>
        </authorList>
    </citation>
    <scope>NUCLEOTIDE SEQUENCE</scope>
    <source>
        <tissue evidence="1">Head</tissue>
    </source>
</reference>
<gene>
    <name evidence="2" type="ORF">Cfor_06075</name>
    <name evidence="1" type="ORF">Cfor_06218</name>
</gene>
<organism evidence="1 3">
    <name type="scientific">Coptotermes formosanus</name>
    <name type="common">Formosan subterranean termite</name>
    <dbReference type="NCBI Taxonomy" id="36987"/>
    <lineage>
        <taxon>Eukaryota</taxon>
        <taxon>Metazoa</taxon>
        <taxon>Ecdysozoa</taxon>
        <taxon>Arthropoda</taxon>
        <taxon>Hexapoda</taxon>
        <taxon>Insecta</taxon>
        <taxon>Pterygota</taxon>
        <taxon>Neoptera</taxon>
        <taxon>Polyneoptera</taxon>
        <taxon>Dictyoptera</taxon>
        <taxon>Blattodea</taxon>
        <taxon>Blattoidea</taxon>
        <taxon>Termitoidae</taxon>
        <taxon>Rhinotermitidae</taxon>
        <taxon>Coptotermes</taxon>
    </lineage>
</organism>
<dbReference type="GO" id="GO:0008081">
    <property type="term" value="F:phosphoric diester hydrolase activity"/>
    <property type="evidence" value="ECO:0007669"/>
    <property type="project" value="InterPro"/>
</dbReference>
<dbReference type="EMBL" id="BLKM01004653">
    <property type="protein sequence ID" value="GFG32016.1"/>
    <property type="molecule type" value="Genomic_DNA"/>
</dbReference>
<evidence type="ECO:0000313" key="3">
    <source>
        <dbReference type="Proteomes" id="UP000502823"/>
    </source>
</evidence>
<dbReference type="EMBL" id="BLKM01009335">
    <property type="protein sequence ID" value="GFG36268.1"/>
    <property type="molecule type" value="Genomic_DNA"/>
</dbReference>
<comment type="caution">
    <text evidence="1">The sequence shown here is derived from an EMBL/GenBank/DDBJ whole genome shotgun (WGS) entry which is preliminary data.</text>
</comment>
<dbReference type="AlphaFoldDB" id="A0A6L2PHX2"/>
<protein>
    <submittedName>
        <fullName evidence="1">Uncharacterized protein</fullName>
    </submittedName>
</protein>
<dbReference type="SUPFAM" id="SSF51695">
    <property type="entry name" value="PLC-like phosphodiesterases"/>
    <property type="match status" value="1"/>
</dbReference>
<name>A0A6L2PHX2_COPFO</name>
<dbReference type="Proteomes" id="UP000502823">
    <property type="component" value="Unassembled WGS sequence"/>
</dbReference>
<dbReference type="GO" id="GO:0006629">
    <property type="term" value="P:lipid metabolic process"/>
    <property type="evidence" value="ECO:0007669"/>
    <property type="project" value="InterPro"/>
</dbReference>
<reference evidence="3" key="2">
    <citation type="submission" date="2020-01" db="EMBL/GenBank/DDBJ databases">
        <title>Draft genome sequence of the Termite Coptotermes fromosanus.</title>
        <authorList>
            <person name="Itakura S."/>
            <person name="Yosikawa Y."/>
            <person name="Umezawa K."/>
        </authorList>
    </citation>
    <scope>NUCLEOTIDE SEQUENCE [LARGE SCALE GENOMIC DNA]</scope>
</reference>
<keyword evidence="3" id="KW-1185">Reference proteome</keyword>
<evidence type="ECO:0000313" key="2">
    <source>
        <dbReference type="EMBL" id="GFG36268.1"/>
    </source>
</evidence>
<dbReference type="InParanoid" id="A0A6L2PHX2"/>
<proteinExistence type="predicted"/>
<dbReference type="OrthoDB" id="1046782at2759"/>